<evidence type="ECO:0000256" key="5">
    <source>
        <dbReference type="SAM" id="MobiDB-lite"/>
    </source>
</evidence>
<evidence type="ECO:0000313" key="8">
    <source>
        <dbReference type="Proteomes" id="UP001222325"/>
    </source>
</evidence>
<dbReference type="GO" id="GO:0016586">
    <property type="term" value="C:RSC-type complex"/>
    <property type="evidence" value="ECO:0007669"/>
    <property type="project" value="TreeGrafter"/>
</dbReference>
<feature type="compositionally biased region" description="Polar residues" evidence="5">
    <location>
        <begin position="502"/>
        <end position="513"/>
    </location>
</feature>
<evidence type="ECO:0000256" key="3">
    <source>
        <dbReference type="ARBA" id="ARBA00023163"/>
    </source>
</evidence>
<evidence type="ECO:0000256" key="2">
    <source>
        <dbReference type="ARBA" id="ARBA00023015"/>
    </source>
</evidence>
<feature type="domain" description="RFX-type winged-helix" evidence="6">
    <location>
        <begin position="348"/>
        <end position="424"/>
    </location>
</feature>
<name>A0AAD6XZE2_9AGAR</name>
<feature type="region of interest" description="Disordered" evidence="5">
    <location>
        <begin position="580"/>
        <end position="610"/>
    </location>
</feature>
<evidence type="ECO:0000313" key="7">
    <source>
        <dbReference type="EMBL" id="KAJ7103352.1"/>
    </source>
</evidence>
<keyword evidence="4" id="KW-0539">Nucleus</keyword>
<gene>
    <name evidence="7" type="ORF">B0H15DRAFT_897570</name>
</gene>
<comment type="caution">
    <text evidence="7">The sequence shown here is derived from an EMBL/GenBank/DDBJ whole genome shotgun (WGS) entry which is preliminary data.</text>
</comment>
<keyword evidence="2" id="KW-0805">Transcription regulation</keyword>
<accession>A0AAD6XZE2</accession>
<dbReference type="InterPro" id="IPR052406">
    <property type="entry name" value="Chromatin_Remodeling_Comp"/>
</dbReference>
<evidence type="ECO:0000256" key="4">
    <source>
        <dbReference type="ARBA" id="ARBA00023242"/>
    </source>
</evidence>
<dbReference type="InterPro" id="IPR003150">
    <property type="entry name" value="DNA-bd_RFX"/>
</dbReference>
<feature type="region of interest" description="Disordered" evidence="5">
    <location>
        <begin position="492"/>
        <end position="546"/>
    </location>
</feature>
<reference evidence="7" key="1">
    <citation type="submission" date="2023-03" db="EMBL/GenBank/DDBJ databases">
        <title>Massive genome expansion in bonnet fungi (Mycena s.s.) driven by repeated elements and novel gene families across ecological guilds.</title>
        <authorList>
            <consortium name="Lawrence Berkeley National Laboratory"/>
            <person name="Harder C.B."/>
            <person name="Miyauchi S."/>
            <person name="Viragh M."/>
            <person name="Kuo A."/>
            <person name="Thoen E."/>
            <person name="Andreopoulos B."/>
            <person name="Lu D."/>
            <person name="Skrede I."/>
            <person name="Drula E."/>
            <person name="Henrissat B."/>
            <person name="Morin E."/>
            <person name="Kohler A."/>
            <person name="Barry K."/>
            <person name="LaButti K."/>
            <person name="Morin E."/>
            <person name="Salamov A."/>
            <person name="Lipzen A."/>
            <person name="Mereny Z."/>
            <person name="Hegedus B."/>
            <person name="Baldrian P."/>
            <person name="Stursova M."/>
            <person name="Weitz H."/>
            <person name="Taylor A."/>
            <person name="Grigoriev I.V."/>
            <person name="Nagy L.G."/>
            <person name="Martin F."/>
            <person name="Kauserud H."/>
        </authorList>
    </citation>
    <scope>NUCLEOTIDE SEQUENCE</scope>
    <source>
        <strain evidence="7">CBHHK173m</strain>
    </source>
</reference>
<organism evidence="7 8">
    <name type="scientific">Mycena belliarum</name>
    <dbReference type="NCBI Taxonomy" id="1033014"/>
    <lineage>
        <taxon>Eukaryota</taxon>
        <taxon>Fungi</taxon>
        <taxon>Dikarya</taxon>
        <taxon>Basidiomycota</taxon>
        <taxon>Agaricomycotina</taxon>
        <taxon>Agaricomycetes</taxon>
        <taxon>Agaricomycetidae</taxon>
        <taxon>Agaricales</taxon>
        <taxon>Marasmiineae</taxon>
        <taxon>Mycenaceae</taxon>
        <taxon>Mycena</taxon>
    </lineage>
</organism>
<dbReference type="PANTHER" id="PTHR22970:SF14">
    <property type="entry name" value="AT-RICH INTERACTIVE DOMAIN-CONTAINING PROTEIN 2"/>
    <property type="match status" value="1"/>
</dbReference>
<feature type="compositionally biased region" description="Basic and acidic residues" evidence="5">
    <location>
        <begin position="592"/>
        <end position="610"/>
    </location>
</feature>
<dbReference type="Proteomes" id="UP001222325">
    <property type="component" value="Unassembled WGS sequence"/>
</dbReference>
<dbReference type="PROSITE" id="PS51526">
    <property type="entry name" value="RFX_DBD"/>
    <property type="match status" value="1"/>
</dbReference>
<keyword evidence="8" id="KW-1185">Reference proteome</keyword>
<dbReference type="GO" id="GO:0003677">
    <property type="term" value="F:DNA binding"/>
    <property type="evidence" value="ECO:0007669"/>
    <property type="project" value="InterPro"/>
</dbReference>
<dbReference type="GO" id="GO:0006325">
    <property type="term" value="P:chromatin organization"/>
    <property type="evidence" value="ECO:0007669"/>
    <property type="project" value="UniProtKB-KW"/>
</dbReference>
<keyword evidence="1" id="KW-0156">Chromatin regulator</keyword>
<dbReference type="GO" id="GO:0006355">
    <property type="term" value="P:regulation of DNA-templated transcription"/>
    <property type="evidence" value="ECO:0007669"/>
    <property type="project" value="InterPro"/>
</dbReference>
<protein>
    <recommendedName>
        <fullName evidence="6">RFX-type winged-helix domain-containing protein</fullName>
    </recommendedName>
</protein>
<evidence type="ECO:0000259" key="6">
    <source>
        <dbReference type="PROSITE" id="PS51526"/>
    </source>
</evidence>
<evidence type="ECO:0000256" key="1">
    <source>
        <dbReference type="ARBA" id="ARBA00022853"/>
    </source>
</evidence>
<dbReference type="EMBL" id="JARJCN010000002">
    <property type="protein sequence ID" value="KAJ7103352.1"/>
    <property type="molecule type" value="Genomic_DNA"/>
</dbReference>
<proteinExistence type="predicted"/>
<keyword evidence="3" id="KW-0804">Transcription</keyword>
<sequence>MSTAYTPNRNAGTAYYRPTNYVPPPPQAQRPLNTVVDGYERWYTETVTNNRMTLSLRSGIKQEVNWALDRLCRLCHNEQFLLRTVPGLLDALFEWPEWYVTEGHTASAEIQSLFSLPPDLAAKRRHALESLFVLRNAAMHEINAQELLQHAHSFTLVFNAFHRLNPDLDEDSEFLLNTVEFFHSLAAKYVIAPHLVRSLWNPVPPLARIAATSCNRSLIISALTTLTLILSTPSNMSQLSSDSLALPCSIRYLPLFIDKPLVDASLNYLYIHLSHPAMAKTFLLHPEMPNTLKLLVSLLLSEQVEETVTLDVTGTIHTTPSVAVEIRDHELTKKELDGLIGEPEPQRCFEWMKLMFVAKSAGELTQVDFWNLYKDAFSPYANDRPLLVASDVIKNVSVVFPSAQAMVLQGEVQKFIVRGVDRRKVPVVTERFKCQWDRSKCSRPAFSNPGELFDHILDHIAQMDTAESPCLWASCPQSDLPKAALRPHILTHISSPQPPTKHPSQSDTITLPSADSPYPINDPTSRPPPPPRNTTISFRQPTVDPPSTSLTALLCIRILFRASFASSEAAPRADADHFGFPGLVEGADDQEVDSRDEMPADKEREGEAKGRKAFVGVRRLMEEVRIKDEALMGWITEMVDASIFGAH</sequence>
<dbReference type="PANTHER" id="PTHR22970">
    <property type="entry name" value="AT-RICH INTERACTIVE DOMAIN-CONTAINING PROTEIN 2"/>
    <property type="match status" value="1"/>
</dbReference>
<feature type="region of interest" description="Disordered" evidence="5">
    <location>
        <begin position="1"/>
        <end position="29"/>
    </location>
</feature>
<dbReference type="AlphaFoldDB" id="A0AAD6XZE2"/>
<feature type="compositionally biased region" description="Polar residues" evidence="5">
    <location>
        <begin position="1"/>
        <end position="11"/>
    </location>
</feature>